<evidence type="ECO:0000256" key="1">
    <source>
        <dbReference type="SAM" id="SignalP"/>
    </source>
</evidence>
<dbReference type="Proteomes" id="UP001597508">
    <property type="component" value="Unassembled WGS sequence"/>
</dbReference>
<feature type="chain" id="PRO_5046833917" evidence="1">
    <location>
        <begin position="19"/>
        <end position="192"/>
    </location>
</feature>
<keyword evidence="1" id="KW-0732">Signal</keyword>
<proteinExistence type="predicted"/>
<sequence>MRAIILVLLLACFKISFAQTEHHLGVFVTDSTWTKEILKFPLGFARDIPYEGYEDLRFHEGWAKKQSDGFWAYIFAWHVKGKQKTTSINLEVYMKMYYDGLAGVGSSKIPESVMLFLKNNDSNLDSDFIGKMHFYDRFHTKKMIRLNTLVKSFYCKEKNTTTVVFRISPKELDHDIWNILNKVKLKPSVCEF</sequence>
<reference evidence="3" key="1">
    <citation type="journal article" date="2019" name="Int. J. Syst. Evol. Microbiol.">
        <title>The Global Catalogue of Microorganisms (GCM) 10K type strain sequencing project: providing services to taxonomists for standard genome sequencing and annotation.</title>
        <authorList>
            <consortium name="The Broad Institute Genomics Platform"/>
            <consortium name="The Broad Institute Genome Sequencing Center for Infectious Disease"/>
            <person name="Wu L."/>
            <person name="Ma J."/>
        </authorList>
    </citation>
    <scope>NUCLEOTIDE SEQUENCE [LARGE SCALE GENOMIC DNA]</scope>
    <source>
        <strain evidence="3">KCTC 52127</strain>
    </source>
</reference>
<comment type="caution">
    <text evidence="2">The sequence shown here is derived from an EMBL/GenBank/DDBJ whole genome shotgun (WGS) entry which is preliminary data.</text>
</comment>
<accession>A0ABW5LQN4</accession>
<protein>
    <submittedName>
        <fullName evidence="2">Uncharacterized protein</fullName>
    </submittedName>
</protein>
<dbReference type="RefSeq" id="WP_379665811.1">
    <property type="nucleotide sequence ID" value="NZ_JBHULH010000003.1"/>
</dbReference>
<evidence type="ECO:0000313" key="3">
    <source>
        <dbReference type="Proteomes" id="UP001597508"/>
    </source>
</evidence>
<dbReference type="EMBL" id="JBHULH010000003">
    <property type="protein sequence ID" value="MFD2567102.1"/>
    <property type="molecule type" value="Genomic_DNA"/>
</dbReference>
<feature type="signal peptide" evidence="1">
    <location>
        <begin position="1"/>
        <end position="18"/>
    </location>
</feature>
<name>A0ABW5LQN4_9FLAO</name>
<evidence type="ECO:0000313" key="2">
    <source>
        <dbReference type="EMBL" id="MFD2567102.1"/>
    </source>
</evidence>
<gene>
    <name evidence="2" type="ORF">ACFSRZ_06935</name>
</gene>
<organism evidence="2 3">
    <name type="scientific">Pseudotenacibaculum haliotis</name>
    <dbReference type="NCBI Taxonomy" id="1862138"/>
    <lineage>
        <taxon>Bacteria</taxon>
        <taxon>Pseudomonadati</taxon>
        <taxon>Bacteroidota</taxon>
        <taxon>Flavobacteriia</taxon>
        <taxon>Flavobacteriales</taxon>
        <taxon>Flavobacteriaceae</taxon>
        <taxon>Pseudotenacibaculum</taxon>
    </lineage>
</organism>
<keyword evidence="3" id="KW-1185">Reference proteome</keyword>